<dbReference type="EMBL" id="JBHSED010000005">
    <property type="protein sequence ID" value="MFC4302817.1"/>
    <property type="molecule type" value="Genomic_DNA"/>
</dbReference>
<proteinExistence type="predicted"/>
<protein>
    <submittedName>
        <fullName evidence="1">Uncharacterized protein</fullName>
    </submittedName>
</protein>
<comment type="caution">
    <text evidence="1">The sequence shown here is derived from an EMBL/GenBank/DDBJ whole genome shotgun (WGS) entry which is preliminary data.</text>
</comment>
<dbReference type="Proteomes" id="UP001595755">
    <property type="component" value="Unassembled WGS sequence"/>
</dbReference>
<organism evidence="1 2">
    <name type="scientific">Cohnella boryungensis</name>
    <dbReference type="NCBI Taxonomy" id="768479"/>
    <lineage>
        <taxon>Bacteria</taxon>
        <taxon>Bacillati</taxon>
        <taxon>Bacillota</taxon>
        <taxon>Bacilli</taxon>
        <taxon>Bacillales</taxon>
        <taxon>Paenibacillaceae</taxon>
        <taxon>Cohnella</taxon>
    </lineage>
</organism>
<name>A0ABV8S7I5_9BACL</name>
<gene>
    <name evidence="1" type="ORF">ACFO1S_05085</name>
</gene>
<keyword evidence="2" id="KW-1185">Reference proteome</keyword>
<evidence type="ECO:0000313" key="2">
    <source>
        <dbReference type="Proteomes" id="UP001595755"/>
    </source>
</evidence>
<accession>A0ABV8S7I5</accession>
<reference evidence="2" key="1">
    <citation type="journal article" date="2019" name="Int. J. Syst. Evol. Microbiol.">
        <title>The Global Catalogue of Microorganisms (GCM) 10K type strain sequencing project: providing services to taxonomists for standard genome sequencing and annotation.</title>
        <authorList>
            <consortium name="The Broad Institute Genomics Platform"/>
            <consortium name="The Broad Institute Genome Sequencing Center for Infectious Disease"/>
            <person name="Wu L."/>
            <person name="Ma J."/>
        </authorList>
    </citation>
    <scope>NUCLEOTIDE SEQUENCE [LARGE SCALE GENOMIC DNA]</scope>
    <source>
        <strain evidence="2">CGMCC 4.1641</strain>
    </source>
</reference>
<sequence>MVLLAVAAAAGAAVYQSKKSAAERVPGRCELISEELLEFLENADDAYILAHETTEIGRFSRFAAGEVCHELLERIFKNPPKMFGTRKYRRRRWSVIEHDPDWMIIRKQVYHVPVKASKGIYMALGDEMEEIWTISCLERGYRIVDVNDR</sequence>
<evidence type="ECO:0000313" key="1">
    <source>
        <dbReference type="EMBL" id="MFC4302817.1"/>
    </source>
</evidence>